<keyword evidence="9" id="KW-1185">Reference proteome</keyword>
<evidence type="ECO:0000256" key="1">
    <source>
        <dbReference type="ARBA" id="ARBA00004141"/>
    </source>
</evidence>
<gene>
    <name evidence="8" type="ORF">FSARC_1873</name>
</gene>
<keyword evidence="4 6" id="KW-0472">Membrane</keyword>
<keyword evidence="3 6" id="KW-1133">Transmembrane helix</keyword>
<dbReference type="Pfam" id="PF20684">
    <property type="entry name" value="Fung_rhodopsin"/>
    <property type="match status" value="1"/>
</dbReference>
<proteinExistence type="inferred from homology"/>
<evidence type="ECO:0000313" key="9">
    <source>
        <dbReference type="Proteomes" id="UP000622797"/>
    </source>
</evidence>
<evidence type="ECO:0000313" key="8">
    <source>
        <dbReference type="EMBL" id="KAF4971251.1"/>
    </source>
</evidence>
<dbReference type="GO" id="GO:0016020">
    <property type="term" value="C:membrane"/>
    <property type="evidence" value="ECO:0007669"/>
    <property type="project" value="UniProtKB-SubCell"/>
</dbReference>
<evidence type="ECO:0000259" key="7">
    <source>
        <dbReference type="Pfam" id="PF20684"/>
    </source>
</evidence>
<feature type="transmembrane region" description="Helical" evidence="6">
    <location>
        <begin position="88"/>
        <end position="110"/>
    </location>
</feature>
<evidence type="ECO:0000256" key="2">
    <source>
        <dbReference type="ARBA" id="ARBA00022692"/>
    </source>
</evidence>
<dbReference type="InterPro" id="IPR052337">
    <property type="entry name" value="SAT4-like"/>
</dbReference>
<feature type="domain" description="Rhodopsin" evidence="7">
    <location>
        <begin position="65"/>
        <end position="234"/>
    </location>
</feature>
<name>A0A8H4XEG4_9HYPO</name>
<evidence type="ECO:0000256" key="5">
    <source>
        <dbReference type="ARBA" id="ARBA00038359"/>
    </source>
</evidence>
<feature type="transmembrane region" description="Helical" evidence="6">
    <location>
        <begin position="209"/>
        <end position="229"/>
    </location>
</feature>
<accession>A0A8H4XEG4</accession>
<dbReference type="Proteomes" id="UP000622797">
    <property type="component" value="Unassembled WGS sequence"/>
</dbReference>
<comment type="subcellular location">
    <subcellularLocation>
        <location evidence="1">Membrane</location>
        <topology evidence="1">Multi-pass membrane protein</topology>
    </subcellularLocation>
</comment>
<evidence type="ECO:0000256" key="4">
    <source>
        <dbReference type="ARBA" id="ARBA00023136"/>
    </source>
</evidence>
<reference evidence="8" key="2">
    <citation type="submission" date="2020-05" db="EMBL/GenBank/DDBJ databases">
        <authorList>
            <person name="Kim H.-S."/>
            <person name="Proctor R.H."/>
            <person name="Brown D.W."/>
        </authorList>
    </citation>
    <scope>NUCLEOTIDE SEQUENCE</scope>
    <source>
        <strain evidence="8">NRRL 20472</strain>
    </source>
</reference>
<dbReference type="InterPro" id="IPR049326">
    <property type="entry name" value="Rhodopsin_dom_fungi"/>
</dbReference>
<feature type="transmembrane region" description="Helical" evidence="6">
    <location>
        <begin position="171"/>
        <end position="197"/>
    </location>
</feature>
<comment type="caution">
    <text evidence="8">The sequence shown here is derived from an EMBL/GenBank/DDBJ whole genome shotgun (WGS) entry which is preliminary data.</text>
</comment>
<evidence type="ECO:0000256" key="6">
    <source>
        <dbReference type="SAM" id="Phobius"/>
    </source>
</evidence>
<organism evidence="8 9">
    <name type="scientific">Fusarium sarcochroum</name>
    <dbReference type="NCBI Taxonomy" id="1208366"/>
    <lineage>
        <taxon>Eukaryota</taxon>
        <taxon>Fungi</taxon>
        <taxon>Dikarya</taxon>
        <taxon>Ascomycota</taxon>
        <taxon>Pezizomycotina</taxon>
        <taxon>Sordariomycetes</taxon>
        <taxon>Hypocreomycetidae</taxon>
        <taxon>Hypocreales</taxon>
        <taxon>Nectriaceae</taxon>
        <taxon>Fusarium</taxon>
        <taxon>Fusarium lateritium species complex</taxon>
    </lineage>
</organism>
<evidence type="ECO:0000256" key="3">
    <source>
        <dbReference type="ARBA" id="ARBA00022989"/>
    </source>
</evidence>
<dbReference type="EMBL" id="JABEXW010000099">
    <property type="protein sequence ID" value="KAF4971251.1"/>
    <property type="molecule type" value="Genomic_DNA"/>
</dbReference>
<dbReference type="PANTHER" id="PTHR33048">
    <property type="entry name" value="PTH11-LIKE INTEGRAL MEMBRANE PROTEIN (AFU_ORTHOLOGUE AFUA_5G11245)"/>
    <property type="match status" value="1"/>
</dbReference>
<reference evidence="8" key="1">
    <citation type="journal article" date="2020" name="BMC Genomics">
        <title>Correction to: Identification and distribution of gene clusters required for synthesis of sphingolipid metabolism inhibitors in diverse species of the filamentous fungus Fusarium.</title>
        <authorList>
            <person name="Kim H.S."/>
            <person name="Lohmar J.M."/>
            <person name="Busman M."/>
            <person name="Brown D.W."/>
            <person name="Naumann T.A."/>
            <person name="Divon H.H."/>
            <person name="Lysoe E."/>
            <person name="Uhlig S."/>
            <person name="Proctor R.H."/>
        </authorList>
    </citation>
    <scope>NUCLEOTIDE SEQUENCE</scope>
    <source>
        <strain evidence="8">NRRL 20472</strain>
    </source>
</reference>
<feature type="transmembrane region" description="Helical" evidence="6">
    <location>
        <begin position="143"/>
        <end position="164"/>
    </location>
</feature>
<feature type="transmembrane region" description="Helical" evidence="6">
    <location>
        <begin position="30"/>
        <end position="48"/>
    </location>
</feature>
<comment type="similarity">
    <text evidence="5">Belongs to the SAT4 family.</text>
</comment>
<dbReference type="PANTHER" id="PTHR33048:SF124">
    <property type="entry name" value="INTEGRAL MEMBRANE PROTEIN"/>
    <property type="match status" value="1"/>
</dbReference>
<keyword evidence="2 6" id="KW-0812">Transmembrane</keyword>
<sequence length="291" mass="31723">MAEINGTVVAVAPPEGYDVDFDNPQRNSVMAIYVVCGIGTSLALFFLFQRLFVKVFVRKNFGIDDGLSKTVILLFLLEINSTQKWYRWAVFGTMSIVASSSTGIFFASIFPCVPFRKSWDLTFPVGDGRCIDRPAMFQATAGLGVATDVMIIAIPISSVLGLHLSAKKKAALLCLFVIRSATVVTSMVRLALLISQLDKIDTTWGGGPIHIWICIEANLLIICACLSTLRHFVREVAPALLSSNKRMSTGRSGKALSSGYELHTIGGTSHSVKAGRYTQFDTHALQEQPKP</sequence>
<dbReference type="OrthoDB" id="5401779at2759"/>
<protein>
    <recommendedName>
        <fullName evidence="7">Rhodopsin domain-containing protein</fullName>
    </recommendedName>
</protein>
<dbReference type="AlphaFoldDB" id="A0A8H4XEG4"/>